<dbReference type="InterPro" id="IPR012337">
    <property type="entry name" value="RNaseH-like_sf"/>
</dbReference>
<accession>A0A803P4I4</accession>
<dbReference type="GO" id="GO:0015074">
    <property type="term" value="P:DNA integration"/>
    <property type="evidence" value="ECO:0007669"/>
    <property type="project" value="InterPro"/>
</dbReference>
<organism evidence="3 4">
    <name type="scientific">Cannabis sativa</name>
    <name type="common">Hemp</name>
    <name type="synonym">Marijuana</name>
    <dbReference type="NCBI Taxonomy" id="3483"/>
    <lineage>
        <taxon>Eukaryota</taxon>
        <taxon>Viridiplantae</taxon>
        <taxon>Streptophyta</taxon>
        <taxon>Embryophyta</taxon>
        <taxon>Tracheophyta</taxon>
        <taxon>Spermatophyta</taxon>
        <taxon>Magnoliopsida</taxon>
        <taxon>eudicotyledons</taxon>
        <taxon>Gunneridae</taxon>
        <taxon>Pentapetalae</taxon>
        <taxon>rosids</taxon>
        <taxon>fabids</taxon>
        <taxon>Rosales</taxon>
        <taxon>Cannabaceae</taxon>
        <taxon>Cannabis</taxon>
    </lineage>
</organism>
<dbReference type="PANTHER" id="PTHR42648">
    <property type="entry name" value="TRANSPOSASE, PUTATIVE-RELATED"/>
    <property type="match status" value="1"/>
</dbReference>
<evidence type="ECO:0000313" key="4">
    <source>
        <dbReference type="Proteomes" id="UP000596661"/>
    </source>
</evidence>
<dbReference type="Gramene" id="evm.model.03.1236">
    <property type="protein sequence ID" value="cds.evm.model.03.1236"/>
    <property type="gene ID" value="evm.TU.03.1236"/>
</dbReference>
<proteinExistence type="predicted"/>
<name>A0A803P4I4_CANSA</name>
<feature type="compositionally biased region" description="Polar residues" evidence="1">
    <location>
        <begin position="1"/>
        <end position="10"/>
    </location>
</feature>
<dbReference type="PANTHER" id="PTHR42648:SF26">
    <property type="entry name" value="INTEGRASE CATALYTIC DOMAIN-CONTAINING PROTEIN"/>
    <property type="match status" value="1"/>
</dbReference>
<sequence length="395" mass="43977">MSSHSQTPQVTNTGAAGAATPTIPAVQPNYTQPFSTLNQPFPLKLDRKNYVLSKTMVSTIIRGHRLNGFVNGTRPYPAEFIPTAQQYKESQALELLSIQKVMGCDSSAALWKALENLYGADSKLKMDDTQTLIQTTRKGILLAFDSKMERLQNLSLNTNNKSANSSVTPNANLANHSNTGVVEEITLMVVEIKVEEVVVAVQMDPYPLARFVGAMVTPQLSITTDTMRCTWDLTPSASNDVTANENNMVKKNEYGGKEKLIIGDASKVLELIHTDLWGPALIASNTNFKYYIHFVDNFSRYTWLYPLKQKSDALNAFIDFKAFAENQFETKIKSIKCDWGGEYHDFESLVRTNGILFQHSCPHTSAQNGSAERKHRHIVEMGLTLLAQASMPLKF</sequence>
<dbReference type="PROSITE" id="PS50994">
    <property type="entry name" value="INTEGRASE"/>
    <property type="match status" value="1"/>
</dbReference>
<dbReference type="AlphaFoldDB" id="A0A803P4I4"/>
<dbReference type="SUPFAM" id="SSF53098">
    <property type="entry name" value="Ribonuclease H-like"/>
    <property type="match status" value="1"/>
</dbReference>
<dbReference type="Gene3D" id="3.30.420.10">
    <property type="entry name" value="Ribonuclease H-like superfamily/Ribonuclease H"/>
    <property type="match status" value="1"/>
</dbReference>
<feature type="compositionally biased region" description="Low complexity" evidence="1">
    <location>
        <begin position="11"/>
        <end position="22"/>
    </location>
</feature>
<evidence type="ECO:0000259" key="2">
    <source>
        <dbReference type="PROSITE" id="PS50994"/>
    </source>
</evidence>
<feature type="region of interest" description="Disordered" evidence="1">
    <location>
        <begin position="1"/>
        <end position="22"/>
    </location>
</feature>
<reference evidence="3" key="1">
    <citation type="submission" date="2018-11" db="EMBL/GenBank/DDBJ databases">
        <authorList>
            <person name="Grassa J C."/>
        </authorList>
    </citation>
    <scope>NUCLEOTIDE SEQUENCE [LARGE SCALE GENOMIC DNA]</scope>
</reference>
<dbReference type="EMBL" id="UZAU01000289">
    <property type="status" value="NOT_ANNOTATED_CDS"/>
    <property type="molecule type" value="Genomic_DNA"/>
</dbReference>
<reference evidence="3" key="2">
    <citation type="submission" date="2021-03" db="UniProtKB">
        <authorList>
            <consortium name="EnsemblPlants"/>
        </authorList>
    </citation>
    <scope>IDENTIFICATION</scope>
</reference>
<dbReference type="InterPro" id="IPR036397">
    <property type="entry name" value="RNaseH_sf"/>
</dbReference>
<protein>
    <recommendedName>
        <fullName evidence="2">Integrase catalytic domain-containing protein</fullName>
    </recommendedName>
</protein>
<evidence type="ECO:0000313" key="3">
    <source>
        <dbReference type="EnsemblPlants" id="cds.evm.model.03.1236"/>
    </source>
</evidence>
<keyword evidence="4" id="KW-1185">Reference proteome</keyword>
<dbReference type="InterPro" id="IPR001584">
    <property type="entry name" value="Integrase_cat-core"/>
</dbReference>
<dbReference type="Pfam" id="PF00665">
    <property type="entry name" value="rve"/>
    <property type="match status" value="1"/>
</dbReference>
<evidence type="ECO:0000256" key="1">
    <source>
        <dbReference type="SAM" id="MobiDB-lite"/>
    </source>
</evidence>
<dbReference type="EnsemblPlants" id="evm.model.03.1236">
    <property type="protein sequence ID" value="cds.evm.model.03.1236"/>
    <property type="gene ID" value="evm.TU.03.1236"/>
</dbReference>
<dbReference type="InterPro" id="IPR039537">
    <property type="entry name" value="Retrotran_Ty1/copia-like"/>
</dbReference>
<dbReference type="GO" id="GO:0003676">
    <property type="term" value="F:nucleic acid binding"/>
    <property type="evidence" value="ECO:0007669"/>
    <property type="project" value="InterPro"/>
</dbReference>
<dbReference type="Proteomes" id="UP000596661">
    <property type="component" value="Chromosome 3"/>
</dbReference>
<feature type="domain" description="Integrase catalytic" evidence="2">
    <location>
        <begin position="263"/>
        <end position="395"/>
    </location>
</feature>